<evidence type="ECO:0000313" key="1">
    <source>
        <dbReference type="EMBL" id="KAK9744893.1"/>
    </source>
</evidence>
<comment type="caution">
    <text evidence="1">The sequence shown here is derived from an EMBL/GenBank/DDBJ whole genome shotgun (WGS) entry which is preliminary data.</text>
</comment>
<proteinExistence type="predicted"/>
<dbReference type="Proteomes" id="UP001458880">
    <property type="component" value="Unassembled WGS sequence"/>
</dbReference>
<sequence>MEVVGAILNLEVIQMQIMLDVQIQSMEVVGAILNLEVIQMQIMLDFQIRESPRVDLFLYEMEARSQSSQKQDVVALSTTEAEYIALANEVKDAIWIRRFLNELGIPMDYVSIYVDNQSGIRRFLNELGIPMDYVSIYVDNQSAIKLASNPEFHKRSKHLLDRFMKGEK</sequence>
<keyword evidence="2" id="KW-1185">Reference proteome</keyword>
<name>A0AAW1MFD1_POPJA</name>
<dbReference type="CDD" id="cd09272">
    <property type="entry name" value="RNase_HI_RT_Ty1"/>
    <property type="match status" value="1"/>
</dbReference>
<dbReference type="PANTHER" id="PTHR11439">
    <property type="entry name" value="GAG-POL-RELATED RETROTRANSPOSON"/>
    <property type="match status" value="1"/>
</dbReference>
<dbReference type="PANTHER" id="PTHR11439:SF483">
    <property type="entry name" value="PEPTIDE SYNTHASE GLIP-LIKE, PUTATIVE (AFU_ORTHOLOGUE AFUA_3G12920)-RELATED"/>
    <property type="match status" value="1"/>
</dbReference>
<organism evidence="1 2">
    <name type="scientific">Popillia japonica</name>
    <name type="common">Japanese beetle</name>
    <dbReference type="NCBI Taxonomy" id="7064"/>
    <lineage>
        <taxon>Eukaryota</taxon>
        <taxon>Metazoa</taxon>
        <taxon>Ecdysozoa</taxon>
        <taxon>Arthropoda</taxon>
        <taxon>Hexapoda</taxon>
        <taxon>Insecta</taxon>
        <taxon>Pterygota</taxon>
        <taxon>Neoptera</taxon>
        <taxon>Endopterygota</taxon>
        <taxon>Coleoptera</taxon>
        <taxon>Polyphaga</taxon>
        <taxon>Scarabaeiformia</taxon>
        <taxon>Scarabaeidae</taxon>
        <taxon>Rutelinae</taxon>
        <taxon>Popillia</taxon>
    </lineage>
</organism>
<protein>
    <recommendedName>
        <fullName evidence="3">Polyprotein</fullName>
    </recommendedName>
</protein>
<evidence type="ECO:0008006" key="3">
    <source>
        <dbReference type="Google" id="ProtNLM"/>
    </source>
</evidence>
<evidence type="ECO:0000313" key="2">
    <source>
        <dbReference type="Proteomes" id="UP001458880"/>
    </source>
</evidence>
<dbReference type="EMBL" id="JASPKY010000054">
    <property type="protein sequence ID" value="KAK9744893.1"/>
    <property type="molecule type" value="Genomic_DNA"/>
</dbReference>
<accession>A0AAW1MFD1</accession>
<reference evidence="1 2" key="1">
    <citation type="journal article" date="2024" name="BMC Genomics">
        <title>De novo assembly and annotation of Popillia japonica's genome with initial clues to its potential as an invasive pest.</title>
        <authorList>
            <person name="Cucini C."/>
            <person name="Boschi S."/>
            <person name="Funari R."/>
            <person name="Cardaioli E."/>
            <person name="Iannotti N."/>
            <person name="Marturano G."/>
            <person name="Paoli F."/>
            <person name="Bruttini M."/>
            <person name="Carapelli A."/>
            <person name="Frati F."/>
            <person name="Nardi F."/>
        </authorList>
    </citation>
    <scope>NUCLEOTIDE SEQUENCE [LARGE SCALE GENOMIC DNA]</scope>
    <source>
        <strain evidence="1">DMR45628</strain>
    </source>
</reference>
<dbReference type="AlphaFoldDB" id="A0AAW1MFD1"/>
<gene>
    <name evidence="1" type="ORF">QE152_g7337</name>
</gene>